<reference evidence="1 2" key="1">
    <citation type="submission" date="2019-05" db="EMBL/GenBank/DDBJ databases">
        <title>Mikania micrantha, genome provides insights into the molecular mechanism of rapid growth.</title>
        <authorList>
            <person name="Liu B."/>
        </authorList>
    </citation>
    <scope>NUCLEOTIDE SEQUENCE [LARGE SCALE GENOMIC DNA]</scope>
    <source>
        <strain evidence="1">NLD-2019</strain>
        <tissue evidence="1">Leaf</tissue>
    </source>
</reference>
<name>A0A5N6PN03_9ASTR</name>
<sequence length="76" mass="7880">MEVMAGGGGGPCGVIGVMMMNDSVVEEIMTNESSGDLADGVVVIVWCSSDCVVVLIGFHGEVLMAFRMAGGHDESW</sequence>
<gene>
    <name evidence="1" type="ORF">E3N88_05907</name>
</gene>
<evidence type="ECO:0000313" key="1">
    <source>
        <dbReference type="EMBL" id="KAD6795011.1"/>
    </source>
</evidence>
<dbReference type="EMBL" id="SZYD01000003">
    <property type="protein sequence ID" value="KAD6795011.1"/>
    <property type="molecule type" value="Genomic_DNA"/>
</dbReference>
<keyword evidence="2" id="KW-1185">Reference proteome</keyword>
<proteinExistence type="predicted"/>
<organism evidence="1 2">
    <name type="scientific">Mikania micrantha</name>
    <name type="common">bitter vine</name>
    <dbReference type="NCBI Taxonomy" id="192012"/>
    <lineage>
        <taxon>Eukaryota</taxon>
        <taxon>Viridiplantae</taxon>
        <taxon>Streptophyta</taxon>
        <taxon>Embryophyta</taxon>
        <taxon>Tracheophyta</taxon>
        <taxon>Spermatophyta</taxon>
        <taxon>Magnoliopsida</taxon>
        <taxon>eudicotyledons</taxon>
        <taxon>Gunneridae</taxon>
        <taxon>Pentapetalae</taxon>
        <taxon>asterids</taxon>
        <taxon>campanulids</taxon>
        <taxon>Asterales</taxon>
        <taxon>Asteraceae</taxon>
        <taxon>Asteroideae</taxon>
        <taxon>Heliantheae alliance</taxon>
        <taxon>Eupatorieae</taxon>
        <taxon>Mikania</taxon>
    </lineage>
</organism>
<dbReference type="AlphaFoldDB" id="A0A5N6PN03"/>
<dbReference type="Proteomes" id="UP000326396">
    <property type="component" value="Linkage Group LG11"/>
</dbReference>
<accession>A0A5N6PN03</accession>
<protein>
    <submittedName>
        <fullName evidence="1">Uncharacterized protein</fullName>
    </submittedName>
</protein>
<evidence type="ECO:0000313" key="2">
    <source>
        <dbReference type="Proteomes" id="UP000326396"/>
    </source>
</evidence>
<comment type="caution">
    <text evidence="1">The sequence shown here is derived from an EMBL/GenBank/DDBJ whole genome shotgun (WGS) entry which is preliminary data.</text>
</comment>